<evidence type="ECO:0000313" key="2">
    <source>
        <dbReference type="EMBL" id="SOD69633.1"/>
    </source>
</evidence>
<dbReference type="AlphaFoldDB" id="A0A286EFF4"/>
<sequence length="306" mass="35489">MKQHCPLPIQNGIKPSYLVLPHNPQYAGQTLLFFLCQHFPFVSQQAWQARLNSGMVVNQHGTPLNEHSPFQAGATIFYYREISRDEETPIPFHEHILHLDEHLLVVDKPHFLPVTPSGRFLRETLLTRLRLHPKLQHLNLAALTPIHRLDKDTAGVMLFSHNPQSRALYQQMFERKTIHKTYHALAPTRLDWDYPLEIQSRLVRGDDFFLTKEENGEPNAHTIVHLLENRGANSLYQLHAITGKKHQLRVHMMKMGMPILNDMLYPQVLPVGSEDYRKPLQLLAKQITFSDPISHQTRVFISQQNL</sequence>
<organism evidence="2 3">
    <name type="scientific">Alysiella filiformis DSM 16848</name>
    <dbReference type="NCBI Taxonomy" id="1120981"/>
    <lineage>
        <taxon>Bacteria</taxon>
        <taxon>Pseudomonadati</taxon>
        <taxon>Pseudomonadota</taxon>
        <taxon>Betaproteobacteria</taxon>
        <taxon>Neisseriales</taxon>
        <taxon>Neisseriaceae</taxon>
        <taxon>Alysiella</taxon>
    </lineage>
</organism>
<dbReference type="GO" id="GO:0140098">
    <property type="term" value="F:catalytic activity, acting on RNA"/>
    <property type="evidence" value="ECO:0007669"/>
    <property type="project" value="UniProtKB-ARBA"/>
</dbReference>
<gene>
    <name evidence="2" type="ORF">SAMN02746062_01770</name>
</gene>
<protein>
    <submittedName>
        <fullName evidence="2">tRNA pseudouridine32 synthase / 23S rRNA pseudouridine746 synthase</fullName>
    </submittedName>
</protein>
<name>A0A286EFF4_9NEIS</name>
<dbReference type="GO" id="GO:0000455">
    <property type="term" value="P:enzyme-directed rRNA pseudouridine synthesis"/>
    <property type="evidence" value="ECO:0007669"/>
    <property type="project" value="TreeGrafter"/>
</dbReference>
<feature type="domain" description="Pseudouridine synthase RsuA/RluA-like" evidence="1">
    <location>
        <begin position="102"/>
        <end position="252"/>
    </location>
</feature>
<keyword evidence="3" id="KW-1185">Reference proteome</keyword>
<dbReference type="InterPro" id="IPR020103">
    <property type="entry name" value="PsdUridine_synth_cat_dom_sf"/>
</dbReference>
<evidence type="ECO:0000313" key="3">
    <source>
        <dbReference type="Proteomes" id="UP000219669"/>
    </source>
</evidence>
<reference evidence="2 3" key="1">
    <citation type="submission" date="2017-09" db="EMBL/GenBank/DDBJ databases">
        <authorList>
            <person name="Ehlers B."/>
            <person name="Leendertz F.H."/>
        </authorList>
    </citation>
    <scope>NUCLEOTIDE SEQUENCE [LARGE SCALE GENOMIC DNA]</scope>
    <source>
        <strain evidence="2 3">DSM 16848</strain>
    </source>
</reference>
<dbReference type="Proteomes" id="UP000219669">
    <property type="component" value="Unassembled WGS sequence"/>
</dbReference>
<dbReference type="Gene3D" id="3.30.2350.10">
    <property type="entry name" value="Pseudouridine synthase"/>
    <property type="match status" value="1"/>
</dbReference>
<dbReference type="GO" id="GO:0003723">
    <property type="term" value="F:RNA binding"/>
    <property type="evidence" value="ECO:0007669"/>
    <property type="project" value="InterPro"/>
</dbReference>
<dbReference type="OrthoDB" id="9785808at2"/>
<dbReference type="SUPFAM" id="SSF55120">
    <property type="entry name" value="Pseudouridine synthase"/>
    <property type="match status" value="1"/>
</dbReference>
<dbReference type="EMBL" id="OCNF01000017">
    <property type="protein sequence ID" value="SOD69633.1"/>
    <property type="molecule type" value="Genomic_DNA"/>
</dbReference>
<dbReference type="InterPro" id="IPR006145">
    <property type="entry name" value="PsdUridine_synth_RsuA/RluA"/>
</dbReference>
<accession>A0A286EFF4</accession>
<dbReference type="PROSITE" id="PS01129">
    <property type="entry name" value="PSI_RLU"/>
    <property type="match status" value="1"/>
</dbReference>
<dbReference type="RefSeq" id="WP_097114758.1">
    <property type="nucleotide sequence ID" value="NZ_CP083931.1"/>
</dbReference>
<dbReference type="InterPro" id="IPR050188">
    <property type="entry name" value="RluA_PseudoU_synthase"/>
</dbReference>
<dbReference type="PANTHER" id="PTHR21600">
    <property type="entry name" value="MITOCHONDRIAL RNA PSEUDOURIDINE SYNTHASE"/>
    <property type="match status" value="1"/>
</dbReference>
<dbReference type="InterPro" id="IPR006224">
    <property type="entry name" value="PsdUridine_synth_RluA-like_CS"/>
</dbReference>
<dbReference type="Pfam" id="PF00849">
    <property type="entry name" value="PseudoU_synth_2"/>
    <property type="match status" value="1"/>
</dbReference>
<dbReference type="PANTHER" id="PTHR21600:SF84">
    <property type="entry name" value="PSEUDOURIDINE SYNTHASE RSUA_RLUA-LIKE DOMAIN-CONTAINING PROTEIN"/>
    <property type="match status" value="1"/>
</dbReference>
<proteinExistence type="predicted"/>
<dbReference type="GO" id="GO:0009982">
    <property type="term" value="F:pseudouridine synthase activity"/>
    <property type="evidence" value="ECO:0007669"/>
    <property type="project" value="InterPro"/>
</dbReference>
<evidence type="ECO:0000259" key="1">
    <source>
        <dbReference type="Pfam" id="PF00849"/>
    </source>
</evidence>